<evidence type="ECO:0000313" key="3">
    <source>
        <dbReference type="Proteomes" id="UP000041254"/>
    </source>
</evidence>
<dbReference type="OrthoDB" id="420112at2759"/>
<dbReference type="CDD" id="cd00882">
    <property type="entry name" value="Ras_like_GTPase"/>
    <property type="match status" value="1"/>
</dbReference>
<dbReference type="InParanoid" id="A0A0G4GX13"/>
<accession>A0A0G4GX13</accession>
<feature type="region of interest" description="Disordered" evidence="1">
    <location>
        <begin position="976"/>
        <end position="1050"/>
    </location>
</feature>
<proteinExistence type="predicted"/>
<reference evidence="2 3" key="1">
    <citation type="submission" date="2014-11" db="EMBL/GenBank/DDBJ databases">
        <authorList>
            <person name="Zhu J."/>
            <person name="Qi W."/>
            <person name="Song R."/>
        </authorList>
    </citation>
    <scope>NUCLEOTIDE SEQUENCE [LARGE SCALE GENOMIC DNA]</scope>
</reference>
<dbReference type="VEuPathDB" id="CryptoDB:Vbra_851"/>
<feature type="compositionally biased region" description="Basic and acidic residues" evidence="1">
    <location>
        <begin position="197"/>
        <end position="210"/>
    </location>
</feature>
<keyword evidence="3" id="KW-1185">Reference proteome</keyword>
<evidence type="ECO:0000313" key="2">
    <source>
        <dbReference type="EMBL" id="CEM35590.1"/>
    </source>
</evidence>
<dbReference type="InterPro" id="IPR027417">
    <property type="entry name" value="P-loop_NTPase"/>
</dbReference>
<sequence length="1050" mass="116306">MADRSKRLRDALPSVEKIMGDKKQRFMEDCGTVFTNLKRGINDVKKQVELIDNIEYSTRQLVWKFLLTLFKQEPKFSKQILNCVAVLLSSTPWVESFKALEDKSLLTLWKVSPSGHASGCGPQDVLVQLLERGVDPDQLLPAEAMKSDLVSKLQERSGDFSAAAKATLRACSDGGNMVAKKILSGPQIASEAPEDAVSDRKSEPADKDEVSSTVGDYIAQNQAQIDLIKAAVSRRNSLAGEEQAPVPSVPSLSQKEIILRLFNSALEALEVAAECLQPIQVGAEENLATAHARRIMDFARRLHDLEAVLLVLGPAQAGKTTVAQALAGFPCLPTSTPSALTIEWTHTAHLALPRLIMPDTLAEALQGWAQKVRVKLASEATSDQALIASLSGPWGQTVEGFEEITREIERANHLVYMGRQLEVLDAKELRLLTDPSLTLRVDTAFPCLSSLDDDLAEVGTLKLVDLPSPDLSIWQGHDLDLLMRNHLKRADGVLAVVDASRHKAAGVLRSVLEDCLANGTLQPNDIWIVANKIDQLNDFFCLNGLRDGCNRVREQQFDFFKEIIVGPDHVIPTAASISLLGVYGQYCGQKVQKNLFKEYSKKPWFGQICAFLYGIHWTRAVKMMTPRKWNEAMKECQLMGQISDALASSVLKQPYVKMLPRSVVKFMGSLKEQLENFIQELDSFEHGPSGGAEGVNLDQLRSVFAAYYEDCGHKIDEVAMGLPTRDEATNLLKLEGGVKEIREENPGEGMRELQEFLKLSSKDANEAWTKRYLDFMNAAQGRLTRTNQKWVRSVDHYLKQQGANAVTRHKILSKVNELHLERPTALEMPTDGWANLIAATAKSVPYTKDKKMFHRTCKTYMLSQEKAAEYIVAFWELYMTTIRKVLIPKYMLGPIKANFDDMCNTIDDLNQQTATTYIAPGGMRAMGFDFTWAKLLKEVLPDIANFDTQNPETVDEGEQEECEKVVERVRSVCDRIRASRSQQSTPTRQPASSAPPVASPPFPASPLQAGPPVGHGAGARPPAMHHVAFAPVQPQGARPPAQRPPQGSHF</sequence>
<evidence type="ECO:0000256" key="1">
    <source>
        <dbReference type="SAM" id="MobiDB-lite"/>
    </source>
</evidence>
<dbReference type="Gene3D" id="3.40.50.300">
    <property type="entry name" value="P-loop containing nucleotide triphosphate hydrolases"/>
    <property type="match status" value="1"/>
</dbReference>
<dbReference type="Proteomes" id="UP000041254">
    <property type="component" value="Unassembled WGS sequence"/>
</dbReference>
<feature type="compositionally biased region" description="Polar residues" evidence="1">
    <location>
        <begin position="979"/>
        <end position="989"/>
    </location>
</feature>
<name>A0A0G4GX13_VITBC</name>
<feature type="region of interest" description="Disordered" evidence="1">
    <location>
        <begin position="187"/>
        <end position="212"/>
    </location>
</feature>
<dbReference type="EMBL" id="CDMY01000859">
    <property type="protein sequence ID" value="CEM35590.1"/>
    <property type="molecule type" value="Genomic_DNA"/>
</dbReference>
<gene>
    <name evidence="2" type="ORF">Vbra_851</name>
</gene>
<organism evidence="2 3">
    <name type="scientific">Vitrella brassicaformis (strain CCMP3155)</name>
    <dbReference type="NCBI Taxonomy" id="1169540"/>
    <lineage>
        <taxon>Eukaryota</taxon>
        <taxon>Sar</taxon>
        <taxon>Alveolata</taxon>
        <taxon>Colpodellida</taxon>
        <taxon>Vitrellaceae</taxon>
        <taxon>Vitrella</taxon>
    </lineage>
</organism>
<dbReference type="AlphaFoldDB" id="A0A0G4GX13"/>
<dbReference type="SUPFAM" id="SSF52540">
    <property type="entry name" value="P-loop containing nucleoside triphosphate hydrolases"/>
    <property type="match status" value="1"/>
</dbReference>
<feature type="compositionally biased region" description="Low complexity" evidence="1">
    <location>
        <begin position="1033"/>
        <end position="1050"/>
    </location>
</feature>
<protein>
    <submittedName>
        <fullName evidence="2">Uncharacterized protein</fullName>
    </submittedName>
</protein>